<evidence type="ECO:0000313" key="1">
    <source>
        <dbReference type="EMBL" id="GLP97427.1"/>
    </source>
</evidence>
<dbReference type="Proteomes" id="UP001161422">
    <property type="component" value="Unassembled WGS sequence"/>
</dbReference>
<dbReference type="EMBL" id="BSNC01000006">
    <property type="protein sequence ID" value="GLP97427.1"/>
    <property type="molecule type" value="Genomic_DNA"/>
</dbReference>
<accession>A0AA37RZ17</accession>
<proteinExistence type="predicted"/>
<gene>
    <name evidence="1" type="ORF">GCM10007895_27340</name>
</gene>
<reference evidence="1" key="2">
    <citation type="submission" date="2023-01" db="EMBL/GenBank/DDBJ databases">
        <title>Draft genome sequence of Paraferrimonas sedimenticola strain NBRC 101628.</title>
        <authorList>
            <person name="Sun Q."/>
            <person name="Mori K."/>
        </authorList>
    </citation>
    <scope>NUCLEOTIDE SEQUENCE</scope>
    <source>
        <strain evidence="1">NBRC 101628</strain>
    </source>
</reference>
<comment type="caution">
    <text evidence="1">The sequence shown here is derived from an EMBL/GenBank/DDBJ whole genome shotgun (WGS) entry which is preliminary data.</text>
</comment>
<evidence type="ECO:0000313" key="2">
    <source>
        <dbReference type="Proteomes" id="UP001161422"/>
    </source>
</evidence>
<keyword evidence="2" id="KW-1185">Reference proteome</keyword>
<organism evidence="1 2">
    <name type="scientific">Paraferrimonas sedimenticola</name>
    <dbReference type="NCBI Taxonomy" id="375674"/>
    <lineage>
        <taxon>Bacteria</taxon>
        <taxon>Pseudomonadati</taxon>
        <taxon>Pseudomonadota</taxon>
        <taxon>Gammaproteobacteria</taxon>
        <taxon>Alteromonadales</taxon>
        <taxon>Ferrimonadaceae</taxon>
        <taxon>Paraferrimonas</taxon>
    </lineage>
</organism>
<dbReference type="AlphaFoldDB" id="A0AA37RZ17"/>
<name>A0AA37RZ17_9GAMM</name>
<protein>
    <submittedName>
        <fullName evidence="1">Uncharacterized protein</fullName>
    </submittedName>
</protein>
<sequence>MHAAFNNYMGQDFWLFNPSSDFDAVLVRIHAVAKLWASIGVFCISGGCPGWQLRGWSLTAA</sequence>
<reference evidence="1" key="1">
    <citation type="journal article" date="2014" name="Int. J. Syst. Evol. Microbiol.">
        <title>Complete genome sequence of Corynebacterium casei LMG S-19264T (=DSM 44701T), isolated from a smear-ripened cheese.</title>
        <authorList>
            <consortium name="US DOE Joint Genome Institute (JGI-PGF)"/>
            <person name="Walter F."/>
            <person name="Albersmeier A."/>
            <person name="Kalinowski J."/>
            <person name="Ruckert C."/>
        </authorList>
    </citation>
    <scope>NUCLEOTIDE SEQUENCE</scope>
    <source>
        <strain evidence="1">NBRC 101628</strain>
    </source>
</reference>